<evidence type="ECO:0000313" key="3">
    <source>
        <dbReference type="Proteomes" id="UP001500067"/>
    </source>
</evidence>
<dbReference type="InterPro" id="IPR003961">
    <property type="entry name" value="FN3_dom"/>
</dbReference>
<dbReference type="InterPro" id="IPR013783">
    <property type="entry name" value="Ig-like_fold"/>
</dbReference>
<dbReference type="EMBL" id="BAABFA010000018">
    <property type="protein sequence ID" value="GAA4468020.1"/>
    <property type="molecule type" value="Genomic_DNA"/>
</dbReference>
<dbReference type="SUPFAM" id="SSF49265">
    <property type="entry name" value="Fibronectin type III"/>
    <property type="match status" value="1"/>
</dbReference>
<dbReference type="CDD" id="cd00063">
    <property type="entry name" value="FN3"/>
    <property type="match status" value="1"/>
</dbReference>
<organism evidence="2 3">
    <name type="scientific">Nemorincola caseinilytica</name>
    <dbReference type="NCBI Taxonomy" id="2054315"/>
    <lineage>
        <taxon>Bacteria</taxon>
        <taxon>Pseudomonadati</taxon>
        <taxon>Bacteroidota</taxon>
        <taxon>Chitinophagia</taxon>
        <taxon>Chitinophagales</taxon>
        <taxon>Chitinophagaceae</taxon>
        <taxon>Nemorincola</taxon>
    </lineage>
</organism>
<evidence type="ECO:0000313" key="2">
    <source>
        <dbReference type="EMBL" id="GAA4468020.1"/>
    </source>
</evidence>
<proteinExistence type="predicted"/>
<protein>
    <recommendedName>
        <fullName evidence="1">Fibronectin type-III domain-containing protein</fullName>
    </recommendedName>
</protein>
<dbReference type="Proteomes" id="UP001500067">
    <property type="component" value="Unassembled WGS sequence"/>
</dbReference>
<dbReference type="InterPro" id="IPR036116">
    <property type="entry name" value="FN3_sf"/>
</dbReference>
<name>A0ABP8NLU9_9BACT</name>
<sequence length="478" mass="54160">MNLMAQSPDGKTVKLVWFFNSVQMDMSGFDIKRKDGLGDWKKLNSAPLMPGISLKKDLIPAGPDGIEIARVKEKLKDLLKNGSVQEYSYPAFMARWKAGDKAIQDIFMLAELDFDVSLMSGFGFVDRTVTQRIDYQYGLFVHGTNVQLAQVSWNYGEIPDLNVVQDITSRVDPGTSRGVHLVWNADMDKVKAGYVTGFNIYKRGIRLNDRPIAVAEGKGRASEFEWLDKTGSATTMDQYSISAQSLFGIEGIIRSYTFHPHEHPAEYKKPIVTNLTSLGYYFKDGMSIEWSFPPEYERFIKGFYVEKDNMPAGYMRTSALLNRATRSYIDRSGSQANYYIRVRVVAIYEDRSVINGVERLFNYFPSPEAPKPHNTVIKAVMDNNRRQMLHISWDPPINGDNTTHHYRLYQYDALNDKFVLQADDLPLRPAMYKLPVPQGNGGSYKFYVVAVNKAGTESMPGDVATWQPTTTDQVSQGR</sequence>
<gene>
    <name evidence="2" type="ORF">GCM10023093_24850</name>
</gene>
<keyword evidence="3" id="KW-1185">Reference proteome</keyword>
<feature type="domain" description="Fibronectin type-III" evidence="1">
    <location>
        <begin position="371"/>
        <end position="474"/>
    </location>
</feature>
<dbReference type="PROSITE" id="PS50853">
    <property type="entry name" value="FN3"/>
    <property type="match status" value="1"/>
</dbReference>
<accession>A0ABP8NLU9</accession>
<reference evidence="3" key="1">
    <citation type="journal article" date="2019" name="Int. J. Syst. Evol. Microbiol.">
        <title>The Global Catalogue of Microorganisms (GCM) 10K type strain sequencing project: providing services to taxonomists for standard genome sequencing and annotation.</title>
        <authorList>
            <consortium name="The Broad Institute Genomics Platform"/>
            <consortium name="The Broad Institute Genome Sequencing Center for Infectious Disease"/>
            <person name="Wu L."/>
            <person name="Ma J."/>
        </authorList>
    </citation>
    <scope>NUCLEOTIDE SEQUENCE [LARGE SCALE GENOMIC DNA]</scope>
    <source>
        <strain evidence="3">JCM 32105</strain>
    </source>
</reference>
<comment type="caution">
    <text evidence="2">The sequence shown here is derived from an EMBL/GenBank/DDBJ whole genome shotgun (WGS) entry which is preliminary data.</text>
</comment>
<evidence type="ECO:0000259" key="1">
    <source>
        <dbReference type="PROSITE" id="PS50853"/>
    </source>
</evidence>
<dbReference type="Gene3D" id="2.60.40.10">
    <property type="entry name" value="Immunoglobulins"/>
    <property type="match status" value="1"/>
</dbReference>